<dbReference type="EMBL" id="KQ995363">
    <property type="protein sequence ID" value="KZV46851.1"/>
    <property type="molecule type" value="Genomic_DNA"/>
</dbReference>
<accession>A0A2Z7CID6</accession>
<reference evidence="1 2" key="1">
    <citation type="journal article" date="2015" name="Proc. Natl. Acad. Sci. U.S.A.">
        <title>The resurrection genome of Boea hygrometrica: A blueprint for survival of dehydration.</title>
        <authorList>
            <person name="Xiao L."/>
            <person name="Yang G."/>
            <person name="Zhang L."/>
            <person name="Yang X."/>
            <person name="Zhao S."/>
            <person name="Ji Z."/>
            <person name="Zhou Q."/>
            <person name="Hu M."/>
            <person name="Wang Y."/>
            <person name="Chen M."/>
            <person name="Xu Y."/>
            <person name="Jin H."/>
            <person name="Xiao X."/>
            <person name="Hu G."/>
            <person name="Bao F."/>
            <person name="Hu Y."/>
            <person name="Wan P."/>
            <person name="Li L."/>
            <person name="Deng X."/>
            <person name="Kuang T."/>
            <person name="Xiang C."/>
            <person name="Zhu J.K."/>
            <person name="Oliver M.J."/>
            <person name="He Y."/>
        </authorList>
    </citation>
    <scope>NUCLEOTIDE SEQUENCE [LARGE SCALE GENOMIC DNA]</scope>
    <source>
        <strain evidence="2">cv. XS01</strain>
    </source>
</reference>
<dbReference type="AlphaFoldDB" id="A0A2Z7CID6"/>
<evidence type="ECO:0000313" key="2">
    <source>
        <dbReference type="Proteomes" id="UP000250235"/>
    </source>
</evidence>
<evidence type="ECO:0000313" key="1">
    <source>
        <dbReference type="EMBL" id="KZV46851.1"/>
    </source>
</evidence>
<name>A0A2Z7CID6_9LAMI</name>
<organism evidence="1 2">
    <name type="scientific">Dorcoceras hygrometricum</name>
    <dbReference type="NCBI Taxonomy" id="472368"/>
    <lineage>
        <taxon>Eukaryota</taxon>
        <taxon>Viridiplantae</taxon>
        <taxon>Streptophyta</taxon>
        <taxon>Embryophyta</taxon>
        <taxon>Tracheophyta</taxon>
        <taxon>Spermatophyta</taxon>
        <taxon>Magnoliopsida</taxon>
        <taxon>eudicotyledons</taxon>
        <taxon>Gunneridae</taxon>
        <taxon>Pentapetalae</taxon>
        <taxon>asterids</taxon>
        <taxon>lamiids</taxon>
        <taxon>Lamiales</taxon>
        <taxon>Gesneriaceae</taxon>
        <taxon>Didymocarpoideae</taxon>
        <taxon>Trichosporeae</taxon>
        <taxon>Loxocarpinae</taxon>
        <taxon>Dorcoceras</taxon>
    </lineage>
</organism>
<keyword evidence="2" id="KW-1185">Reference proteome</keyword>
<dbReference type="Proteomes" id="UP000250235">
    <property type="component" value="Unassembled WGS sequence"/>
</dbReference>
<proteinExistence type="predicted"/>
<gene>
    <name evidence="1" type="ORF">F511_08612</name>
</gene>
<protein>
    <submittedName>
        <fullName evidence="1">Uncharacterized protein</fullName>
    </submittedName>
</protein>
<sequence length="67" mass="7431">MIVCLAVPQNVYDKEEIGEEAEAEQANPVLDPYAYRQHHPLQRQAPPLASYQARFLSVAVAILPSLA</sequence>